<sequence>MFKLPSLFGKPSKPRQFLTWDIGTDYVKCLVFDTALPSVRKLSIQGIGKQPLGYLYTRGGAIVDYEGVKEASEVAIAEALSSADSKTRDVVIGLSGEMTKGLVTTVRLTRTNPNDPISEGELSKVVAKIQDTAFLEASKEVAMMTGNPDLELDLTNSSISSVKIDGTFIGNPIGMTGERIEIALFTAFSPSFHIEILDKLAKKLKLKILAVSSEMYALSKSLTNSSKDPNMILMDIGGETTDVGIVFGGGLIATRTLSLGGRHLTRAISETFGLPFTDAEEKKLRYSLGTLSPEEMENVEACLRNVLEIWISGVELLFSDFDGVKTFPSKIYLIGGGSSLGDVLTLLEKEPWTRNIPFKEPPVFERVSVSDLSYISDLTGKTVGHDDVMPAALSEVYLELKDKV</sequence>
<dbReference type="Pfam" id="PF14450">
    <property type="entry name" value="FtsA"/>
    <property type="match status" value="1"/>
</dbReference>
<dbReference type="InterPro" id="IPR003494">
    <property type="entry name" value="SHS2_FtsA"/>
</dbReference>
<reference evidence="2 3" key="1">
    <citation type="journal article" date="2016" name="Nat. Commun.">
        <title>Thousands of microbial genomes shed light on interconnected biogeochemical processes in an aquifer system.</title>
        <authorList>
            <person name="Anantharaman K."/>
            <person name="Brown C.T."/>
            <person name="Hug L.A."/>
            <person name="Sharon I."/>
            <person name="Castelle C.J."/>
            <person name="Probst A.J."/>
            <person name="Thomas B.C."/>
            <person name="Singh A."/>
            <person name="Wilkins M.J."/>
            <person name="Karaoz U."/>
            <person name="Brodie E.L."/>
            <person name="Williams K.H."/>
            <person name="Hubbard S.S."/>
            <person name="Banfield J.F."/>
        </authorList>
    </citation>
    <scope>NUCLEOTIDE SEQUENCE [LARGE SCALE GENOMIC DNA]</scope>
</reference>
<dbReference type="GO" id="GO:0051301">
    <property type="term" value="P:cell division"/>
    <property type="evidence" value="ECO:0007669"/>
    <property type="project" value="InterPro"/>
</dbReference>
<proteinExistence type="predicted"/>
<dbReference type="Gene3D" id="3.30.420.40">
    <property type="match status" value="2"/>
</dbReference>
<accession>A0A1F4VD89</accession>
<dbReference type="Proteomes" id="UP000176504">
    <property type="component" value="Unassembled WGS sequence"/>
</dbReference>
<evidence type="ECO:0000259" key="1">
    <source>
        <dbReference type="SMART" id="SM00842"/>
    </source>
</evidence>
<dbReference type="InterPro" id="IPR050696">
    <property type="entry name" value="FtsA/MreB"/>
</dbReference>
<evidence type="ECO:0000313" key="3">
    <source>
        <dbReference type="Proteomes" id="UP000176504"/>
    </source>
</evidence>
<feature type="domain" description="SHS2" evidence="1">
    <location>
        <begin position="17"/>
        <end position="222"/>
    </location>
</feature>
<dbReference type="AlphaFoldDB" id="A0A1F4VD89"/>
<evidence type="ECO:0000313" key="2">
    <source>
        <dbReference type="EMBL" id="OGC55191.1"/>
    </source>
</evidence>
<name>A0A1F4VD89_UNCKA</name>
<protein>
    <recommendedName>
        <fullName evidence="1">SHS2 domain-containing protein</fullName>
    </recommendedName>
</protein>
<dbReference type="SUPFAM" id="SSF53067">
    <property type="entry name" value="Actin-like ATPase domain"/>
    <property type="match status" value="2"/>
</dbReference>
<organism evidence="2 3">
    <name type="scientific">candidate division WWE3 bacterium RIFCSPLOWO2_01_FULL_41_18</name>
    <dbReference type="NCBI Taxonomy" id="1802625"/>
    <lineage>
        <taxon>Bacteria</taxon>
        <taxon>Katanobacteria</taxon>
    </lineage>
</organism>
<dbReference type="SMART" id="SM00842">
    <property type="entry name" value="FtsA"/>
    <property type="match status" value="1"/>
</dbReference>
<dbReference type="PANTHER" id="PTHR32432">
    <property type="entry name" value="CELL DIVISION PROTEIN FTSA-RELATED"/>
    <property type="match status" value="1"/>
</dbReference>
<dbReference type="EMBL" id="MEVI01000003">
    <property type="protein sequence ID" value="OGC55191.1"/>
    <property type="molecule type" value="Genomic_DNA"/>
</dbReference>
<dbReference type="InterPro" id="IPR043129">
    <property type="entry name" value="ATPase_NBD"/>
</dbReference>
<dbReference type="Gene3D" id="3.30.1490.300">
    <property type="match status" value="1"/>
</dbReference>
<gene>
    <name evidence="2" type="ORF">A3A78_04420</name>
</gene>
<comment type="caution">
    <text evidence="2">The sequence shown here is derived from an EMBL/GenBank/DDBJ whole genome shotgun (WGS) entry which is preliminary data.</text>
</comment>